<dbReference type="SUPFAM" id="SSF53448">
    <property type="entry name" value="Nucleotide-diphospho-sugar transferases"/>
    <property type="match status" value="1"/>
</dbReference>
<dbReference type="AlphaFoldDB" id="A0A4Z0V9N1"/>
<accession>A0A4Z0V9N1</accession>
<gene>
    <name evidence="4" type="ORF">EZ315_05315</name>
</gene>
<feature type="domain" description="Galactosyltransferase C-terminal" evidence="3">
    <location>
        <begin position="169"/>
        <end position="229"/>
    </location>
</feature>
<dbReference type="CDD" id="cd06420">
    <property type="entry name" value="GT2_Chondriotin_Pol_N"/>
    <property type="match status" value="1"/>
</dbReference>
<evidence type="ECO:0000313" key="4">
    <source>
        <dbReference type="EMBL" id="TGG40148.1"/>
    </source>
</evidence>
<dbReference type="Pfam" id="PF02709">
    <property type="entry name" value="Glyco_transf_7C"/>
    <property type="match status" value="1"/>
</dbReference>
<protein>
    <submittedName>
        <fullName evidence="4">Glycosyltransferase</fullName>
    </submittedName>
</protein>
<dbReference type="PANTHER" id="PTHR43685:SF3">
    <property type="entry name" value="SLR2126 PROTEIN"/>
    <property type="match status" value="1"/>
</dbReference>
<dbReference type="GeneID" id="82149205"/>
<evidence type="ECO:0000256" key="1">
    <source>
        <dbReference type="ARBA" id="ARBA00022679"/>
    </source>
</evidence>
<sequence>MTTALVITTYNAPLDLRCTLLSVARQTVMPDEIIIADDGSREPTREMIESFRPIFGDRLVHVWQPDEGFQLSRIRNRAIAAAKSDYIIMIDGDMILDRRFIAEHLRNARSGYYVAGLRSMLDPKVSDRLRNNEFRGPLTWYSAPMSLRLHSIHASWLTRFLVKHHGKSVRQLIGANMAFWRDDAIRANGFDESFTQWGEEEREFAIRLNNLGIRRRTMVFSGIQFHLYHPSRKDEESLARNGDRLRATLASGATRCERGIDQYL</sequence>
<dbReference type="EMBL" id="SJSA01000001">
    <property type="protein sequence ID" value="TGG40148.1"/>
    <property type="molecule type" value="Genomic_DNA"/>
</dbReference>
<dbReference type="RefSeq" id="WP_135471164.1">
    <property type="nucleotide sequence ID" value="NZ_CASJDB010000043.1"/>
</dbReference>
<feature type="domain" description="Glycosyltransferase 2-like" evidence="2">
    <location>
        <begin position="5"/>
        <end position="138"/>
    </location>
</feature>
<dbReference type="Proteomes" id="UP000297635">
    <property type="component" value="Unassembled WGS sequence"/>
</dbReference>
<comment type="caution">
    <text evidence="4">The sequence shown here is derived from an EMBL/GenBank/DDBJ whole genome shotgun (WGS) entry which is preliminary data.</text>
</comment>
<reference evidence="4 5" key="1">
    <citation type="submission" date="2019-02" db="EMBL/GenBank/DDBJ databases">
        <title>Isolation and identification of novel species under the genus Muribaculum.</title>
        <authorList>
            <person name="Miyake S."/>
            <person name="Ding Y."/>
            <person name="Low A."/>
            <person name="Soh M."/>
            <person name="Seedorf H."/>
        </authorList>
    </citation>
    <scope>NUCLEOTIDE SEQUENCE [LARGE SCALE GENOMIC DNA]</scope>
    <source>
        <strain evidence="4 5">TLL-A3</strain>
    </source>
</reference>
<evidence type="ECO:0000259" key="2">
    <source>
        <dbReference type="Pfam" id="PF00535"/>
    </source>
</evidence>
<dbReference type="Gene3D" id="3.90.550.10">
    <property type="entry name" value="Spore Coat Polysaccharide Biosynthesis Protein SpsA, Chain A"/>
    <property type="match status" value="1"/>
</dbReference>
<dbReference type="InterPro" id="IPR029044">
    <property type="entry name" value="Nucleotide-diphossugar_trans"/>
</dbReference>
<evidence type="ECO:0000259" key="3">
    <source>
        <dbReference type="Pfam" id="PF02709"/>
    </source>
</evidence>
<dbReference type="InterPro" id="IPR027791">
    <property type="entry name" value="Galactosyl_T_C"/>
</dbReference>
<dbReference type="InterPro" id="IPR001173">
    <property type="entry name" value="Glyco_trans_2-like"/>
</dbReference>
<dbReference type="InterPro" id="IPR050834">
    <property type="entry name" value="Glycosyltransf_2"/>
</dbReference>
<dbReference type="PANTHER" id="PTHR43685">
    <property type="entry name" value="GLYCOSYLTRANSFERASE"/>
    <property type="match status" value="1"/>
</dbReference>
<dbReference type="Pfam" id="PF00535">
    <property type="entry name" value="Glycos_transf_2"/>
    <property type="match status" value="1"/>
</dbReference>
<keyword evidence="1 4" id="KW-0808">Transferase</keyword>
<organism evidence="4 5">
    <name type="scientific">Duncaniella freteri</name>
    <dbReference type="NCBI Taxonomy" id="2530391"/>
    <lineage>
        <taxon>Bacteria</taxon>
        <taxon>Pseudomonadati</taxon>
        <taxon>Bacteroidota</taxon>
        <taxon>Bacteroidia</taxon>
        <taxon>Bacteroidales</taxon>
        <taxon>Muribaculaceae</taxon>
        <taxon>Duncaniella</taxon>
    </lineage>
</organism>
<dbReference type="GO" id="GO:0016740">
    <property type="term" value="F:transferase activity"/>
    <property type="evidence" value="ECO:0007669"/>
    <property type="project" value="UniProtKB-KW"/>
</dbReference>
<name>A0A4Z0V9N1_9BACT</name>
<keyword evidence="5" id="KW-1185">Reference proteome</keyword>
<evidence type="ECO:0000313" key="5">
    <source>
        <dbReference type="Proteomes" id="UP000297635"/>
    </source>
</evidence>
<proteinExistence type="predicted"/>